<dbReference type="RefSeq" id="WP_013712125.1">
    <property type="nucleotide sequence ID" value="NC_015408.1"/>
</dbReference>
<organism evidence="3 4">
    <name type="scientific">Chlamydia pecorum (strain ATCC VR-628 / DSM 29919 / E58)</name>
    <name type="common">Chlamydophila pecorum</name>
    <dbReference type="NCBI Taxonomy" id="331635"/>
    <lineage>
        <taxon>Bacteria</taxon>
        <taxon>Pseudomonadati</taxon>
        <taxon>Chlamydiota</taxon>
        <taxon>Chlamydiia</taxon>
        <taxon>Chlamydiales</taxon>
        <taxon>Chlamydiaceae</taxon>
        <taxon>Chlamydia/Chlamydophila group</taxon>
        <taxon>Chlamydia</taxon>
    </lineage>
</organism>
<evidence type="ECO:0000256" key="1">
    <source>
        <dbReference type="SAM" id="MobiDB-lite"/>
    </source>
</evidence>
<keyword evidence="2" id="KW-0472">Membrane</keyword>
<name>A0AA34RC51_CHLPE</name>
<keyword evidence="2" id="KW-1133">Transmembrane helix</keyword>
<feature type="region of interest" description="Disordered" evidence="1">
    <location>
        <begin position="131"/>
        <end position="243"/>
    </location>
</feature>
<feature type="transmembrane region" description="Helical" evidence="2">
    <location>
        <begin position="347"/>
        <end position="368"/>
    </location>
</feature>
<sequence length="511" mass="57197">MSSWLSQANEVLLNQASFIPDTPEKEQKVSYTFKLTLATPTTIPPFTKMLTSKLWSSKQSSLQEPKLLSKEISVATAREKILVFGSSLYSQLPKTSSSATTSSPWNLFSHQSSPMTKQTLLRELISPKEFKTEHKETSQQPNPDSSNSASLNSYSSPLQTSSSFLQSPPHYLPKAIPQHQENQLKPKSLKENNQTQHSTKVKKEEILETKIAIKGQDKNPFPSNQNSDKKDHKQTWASQNKKEKRKVENVVPIIPAPTLGIFTLSYLLTKQGILSDFASYAYHKDSIDATQHELDMLHEERLTQIRHNIEKEERSRRWGSLANIVELISPFISIGVASAVILSGGGIFSFLALFAGLIELVIAIMTALEGWDALERILPIKHEKTRRRIVAGIHIGLHLLALGLSLSSLYLEKIGLSALLEGSLKGLIPALEAIAGIVRGGSLWIKSELEGLKAKFSLIEAQIELINMERDDNFIHSQDLLDNIESSFEYLMRLLTFIRELDQDHLQALKS</sequence>
<dbReference type="GeneID" id="99718078"/>
<accession>A0AA34RC51</accession>
<proteinExistence type="predicted"/>
<feature type="compositionally biased region" description="Polar residues" evidence="1">
    <location>
        <begin position="104"/>
        <end position="116"/>
    </location>
</feature>
<dbReference type="AlphaFoldDB" id="A0AA34RC51"/>
<evidence type="ECO:0000313" key="4">
    <source>
        <dbReference type="Proteomes" id="UP000008305"/>
    </source>
</evidence>
<keyword evidence="2" id="KW-0812">Transmembrane</keyword>
<feature type="transmembrane region" description="Helical" evidence="2">
    <location>
        <begin position="321"/>
        <end position="341"/>
    </location>
</feature>
<feature type="compositionally biased region" description="Low complexity" evidence="1">
    <location>
        <begin position="141"/>
        <end position="157"/>
    </location>
</feature>
<reference evidence="3 4" key="1">
    <citation type="journal article" date="2011" name="J. Bacteriol.">
        <title>Genome sequence of the obligate intracellular animal pathogen Chlamydia pecorum E58.</title>
        <authorList>
            <person name="Mojica S."/>
            <person name="Huot Creasy H."/>
            <person name="Daugherty S."/>
            <person name="Read T.D."/>
            <person name="Kim T."/>
            <person name="Kaltenboeck B."/>
            <person name="Bavoil P."/>
            <person name="Myers G.S."/>
        </authorList>
    </citation>
    <scope>NUCLEOTIDE SEQUENCE [LARGE SCALE GENOMIC DNA]</scope>
    <source>
        <strain evidence="3 4">E58</strain>
    </source>
</reference>
<gene>
    <name evidence="3" type="ordered locus">G5S_0009</name>
</gene>
<dbReference type="KEGG" id="cpm:G5S_0009"/>
<dbReference type="EMBL" id="CP002608">
    <property type="protein sequence ID" value="AEB41046.1"/>
    <property type="molecule type" value="Genomic_DNA"/>
</dbReference>
<feature type="transmembrane region" description="Helical" evidence="2">
    <location>
        <begin position="389"/>
        <end position="411"/>
    </location>
</feature>
<dbReference type="Proteomes" id="UP000008305">
    <property type="component" value="Chromosome"/>
</dbReference>
<evidence type="ECO:0000256" key="2">
    <source>
        <dbReference type="SAM" id="Phobius"/>
    </source>
</evidence>
<evidence type="ECO:0000313" key="3">
    <source>
        <dbReference type="EMBL" id="AEB41046.1"/>
    </source>
</evidence>
<feature type="region of interest" description="Disordered" evidence="1">
    <location>
        <begin position="92"/>
        <end position="116"/>
    </location>
</feature>
<keyword evidence="4" id="KW-1185">Reference proteome</keyword>
<protein>
    <submittedName>
        <fullName evidence="3">Uncharacterized protein</fullName>
    </submittedName>
</protein>